<name>A0ABY6Q8P4_9GAMM</name>
<evidence type="ECO:0000256" key="1">
    <source>
        <dbReference type="ARBA" id="ARBA00005233"/>
    </source>
</evidence>
<evidence type="ECO:0000313" key="5">
    <source>
        <dbReference type="EMBL" id="UZP75405.1"/>
    </source>
</evidence>
<evidence type="ECO:0000256" key="3">
    <source>
        <dbReference type="RuleBase" id="RU000389"/>
    </source>
</evidence>
<gene>
    <name evidence="5" type="ORF">E0F26_11945</name>
</gene>
<reference evidence="5 6" key="1">
    <citation type="submission" date="2019-02" db="EMBL/GenBank/DDBJ databases">
        <title>Halieaceae_genomes.</title>
        <authorList>
            <person name="Li S.-H."/>
        </authorList>
    </citation>
    <scope>NUCLEOTIDE SEQUENCE [LARGE SCALE GENOMIC DNA]</scope>
    <source>
        <strain evidence="5 6">JH123</strain>
    </source>
</reference>
<evidence type="ECO:0000256" key="4">
    <source>
        <dbReference type="SAM" id="Phobius"/>
    </source>
</evidence>
<keyword evidence="4" id="KW-1133">Transmembrane helix</keyword>
<dbReference type="InterPro" id="IPR001082">
    <property type="entry name" value="Pilin"/>
</dbReference>
<dbReference type="NCBIfam" id="TIGR02532">
    <property type="entry name" value="IV_pilin_GFxxxE"/>
    <property type="match status" value="1"/>
</dbReference>
<keyword evidence="3" id="KW-0281">Fimbrium</keyword>
<dbReference type="Pfam" id="PF00114">
    <property type="entry name" value="Pilin"/>
    <property type="match status" value="1"/>
</dbReference>
<protein>
    <submittedName>
        <fullName evidence="5">Pilin</fullName>
    </submittedName>
</protein>
<dbReference type="EMBL" id="CP036501">
    <property type="protein sequence ID" value="UZP75405.1"/>
    <property type="molecule type" value="Genomic_DNA"/>
</dbReference>
<dbReference type="SUPFAM" id="SSF54523">
    <property type="entry name" value="Pili subunits"/>
    <property type="match status" value="1"/>
</dbReference>
<proteinExistence type="inferred from homology"/>
<comment type="similarity">
    <text evidence="1 3">Belongs to the N-Me-Phe pilin family.</text>
</comment>
<keyword evidence="4" id="KW-0812">Transmembrane</keyword>
<accession>A0ABY6Q8P4</accession>
<dbReference type="Pfam" id="PF07963">
    <property type="entry name" value="N_methyl"/>
    <property type="match status" value="1"/>
</dbReference>
<sequence length="152" mass="15629">MKETAQKGFTLIELMIVVAIIGILAAVALPAYNDYTARARVAEAASVAQGYKTAFAEYYATYGSWPATLAAANMATIATTAVASVATTNGEGTVEVSMNGINGITAGSYLTYDPTVSDGGVVWSCTAALTASSYGPTNATDIDTDFLPSQCK</sequence>
<keyword evidence="2" id="KW-0488">Methylation</keyword>
<keyword evidence="4" id="KW-0472">Membrane</keyword>
<organism evidence="5 6">
    <name type="scientific">Candidatus Paraluminiphilus aquimaris</name>
    <dbReference type="NCBI Taxonomy" id="2518994"/>
    <lineage>
        <taxon>Bacteria</taxon>
        <taxon>Pseudomonadati</taxon>
        <taxon>Pseudomonadota</taxon>
        <taxon>Gammaproteobacteria</taxon>
        <taxon>Cellvibrionales</taxon>
        <taxon>Halieaceae</taxon>
        <taxon>Candidatus Paraluminiphilus</taxon>
    </lineage>
</organism>
<dbReference type="Proteomes" id="UP001317963">
    <property type="component" value="Chromosome"/>
</dbReference>
<evidence type="ECO:0000256" key="2">
    <source>
        <dbReference type="ARBA" id="ARBA00022481"/>
    </source>
</evidence>
<evidence type="ECO:0000313" key="6">
    <source>
        <dbReference type="Proteomes" id="UP001317963"/>
    </source>
</evidence>
<feature type="transmembrane region" description="Helical" evidence="4">
    <location>
        <begin position="12"/>
        <end position="32"/>
    </location>
</feature>
<dbReference type="PANTHER" id="PTHR30093:SF34">
    <property type="entry name" value="PREPILIN PEPTIDASE-DEPENDENT PROTEIN D"/>
    <property type="match status" value="1"/>
</dbReference>
<dbReference type="InterPro" id="IPR012902">
    <property type="entry name" value="N_methyl_site"/>
</dbReference>
<dbReference type="RefSeq" id="WP_279241892.1">
    <property type="nucleotide sequence ID" value="NZ_CP036501.1"/>
</dbReference>
<dbReference type="PROSITE" id="PS00409">
    <property type="entry name" value="PROKAR_NTER_METHYL"/>
    <property type="match status" value="1"/>
</dbReference>
<dbReference type="PANTHER" id="PTHR30093">
    <property type="entry name" value="GENERAL SECRETION PATHWAY PROTEIN G"/>
    <property type="match status" value="1"/>
</dbReference>
<dbReference type="InterPro" id="IPR045584">
    <property type="entry name" value="Pilin-like"/>
</dbReference>
<keyword evidence="6" id="KW-1185">Reference proteome</keyword>
<dbReference type="Gene3D" id="3.30.700.10">
    <property type="entry name" value="Glycoprotein, Type 4 Pilin"/>
    <property type="match status" value="1"/>
</dbReference>